<keyword evidence="1" id="KW-0472">Membrane</keyword>
<name>A0A6N6JG80_9RHOB</name>
<dbReference type="Proteomes" id="UP000436822">
    <property type="component" value="Unassembled WGS sequence"/>
</dbReference>
<protein>
    <submittedName>
        <fullName evidence="2">Uncharacterized protein</fullName>
    </submittedName>
</protein>
<dbReference type="RefSeq" id="WP_159807010.1">
    <property type="nucleotide sequence ID" value="NZ_BLJE01000002.1"/>
</dbReference>
<evidence type="ECO:0000256" key="1">
    <source>
        <dbReference type="SAM" id="Phobius"/>
    </source>
</evidence>
<keyword evidence="1" id="KW-0812">Transmembrane</keyword>
<accession>A0A6N6JG80</accession>
<evidence type="ECO:0000313" key="2">
    <source>
        <dbReference type="EMBL" id="GFE65236.1"/>
    </source>
</evidence>
<dbReference type="OrthoDB" id="7869197at2"/>
<reference evidence="2 3" key="1">
    <citation type="submission" date="2019-12" db="EMBL/GenBank/DDBJ databases">
        <title>Litoreibacter badius sp. nov., a novel bacteriochlorophyll a-containing bacterium in the genus Litoreibacter.</title>
        <authorList>
            <person name="Kanamuro M."/>
            <person name="Takabe Y."/>
            <person name="Mori K."/>
            <person name="Takaichi S."/>
            <person name="Hanada S."/>
        </authorList>
    </citation>
    <scope>NUCLEOTIDE SEQUENCE [LARGE SCALE GENOMIC DNA]</scope>
    <source>
        <strain evidence="2 3">K6</strain>
    </source>
</reference>
<sequence>MKIALIISVFFAPFVVAWGVTGSVCGFAKPSALQCYEAGDGYWNLFFSYLIMFSIAIWVGGGLAYLLIRLRRADAP</sequence>
<comment type="caution">
    <text evidence="2">The sequence shown here is derived from an EMBL/GenBank/DDBJ whole genome shotgun (WGS) entry which is preliminary data.</text>
</comment>
<organism evidence="2 3">
    <name type="scientific">Litoreibacter roseus</name>
    <dbReference type="NCBI Taxonomy" id="2601869"/>
    <lineage>
        <taxon>Bacteria</taxon>
        <taxon>Pseudomonadati</taxon>
        <taxon>Pseudomonadota</taxon>
        <taxon>Alphaproteobacteria</taxon>
        <taxon>Rhodobacterales</taxon>
        <taxon>Roseobacteraceae</taxon>
        <taxon>Litoreibacter</taxon>
    </lineage>
</organism>
<dbReference type="AlphaFoldDB" id="A0A6N6JG80"/>
<gene>
    <name evidence="2" type="ORF">KIN_23100</name>
</gene>
<proteinExistence type="predicted"/>
<evidence type="ECO:0000313" key="3">
    <source>
        <dbReference type="Proteomes" id="UP000436822"/>
    </source>
</evidence>
<feature type="transmembrane region" description="Helical" evidence="1">
    <location>
        <begin position="46"/>
        <end position="68"/>
    </location>
</feature>
<dbReference type="EMBL" id="BLJE01000002">
    <property type="protein sequence ID" value="GFE65236.1"/>
    <property type="molecule type" value="Genomic_DNA"/>
</dbReference>
<keyword evidence="3" id="KW-1185">Reference proteome</keyword>
<keyword evidence="1" id="KW-1133">Transmembrane helix</keyword>